<gene>
    <name evidence="3" type="ORF">SAMN04488559_101128</name>
</gene>
<feature type="domain" description="Bacterial Ig" evidence="2">
    <location>
        <begin position="434"/>
        <end position="499"/>
    </location>
</feature>
<dbReference type="InterPro" id="IPR013783">
    <property type="entry name" value="Ig-like_fold"/>
</dbReference>
<dbReference type="AlphaFoldDB" id="A0A1H9PUQ5"/>
<feature type="chain" id="PRO_5011646221" description="Bacterial Ig domain-containing protein" evidence="1">
    <location>
        <begin position="28"/>
        <end position="581"/>
    </location>
</feature>
<feature type="signal peptide" evidence="1">
    <location>
        <begin position="1"/>
        <end position="27"/>
    </location>
</feature>
<evidence type="ECO:0000259" key="2">
    <source>
        <dbReference type="Pfam" id="PF17936"/>
    </source>
</evidence>
<dbReference type="Gene3D" id="2.60.40.10">
    <property type="entry name" value="Immunoglobulins"/>
    <property type="match status" value="4"/>
</dbReference>
<feature type="domain" description="Bacterial Ig" evidence="2">
    <location>
        <begin position="259"/>
        <end position="325"/>
    </location>
</feature>
<protein>
    <recommendedName>
        <fullName evidence="2">Bacterial Ig domain-containing protein</fullName>
    </recommendedName>
</protein>
<evidence type="ECO:0000313" key="3">
    <source>
        <dbReference type="EMBL" id="SER51519.1"/>
    </source>
</evidence>
<organism evidence="3 4">
    <name type="scientific">Isobaculum melis</name>
    <dbReference type="NCBI Taxonomy" id="142588"/>
    <lineage>
        <taxon>Bacteria</taxon>
        <taxon>Bacillati</taxon>
        <taxon>Bacillota</taxon>
        <taxon>Bacilli</taxon>
        <taxon>Lactobacillales</taxon>
        <taxon>Carnobacteriaceae</taxon>
        <taxon>Isobaculum</taxon>
    </lineage>
</organism>
<dbReference type="EMBL" id="FOHA01000001">
    <property type="protein sequence ID" value="SER51519.1"/>
    <property type="molecule type" value="Genomic_DNA"/>
</dbReference>
<dbReference type="Proteomes" id="UP000198948">
    <property type="component" value="Unassembled WGS sequence"/>
</dbReference>
<dbReference type="Pfam" id="PF17936">
    <property type="entry name" value="Big_6"/>
    <property type="match status" value="3"/>
</dbReference>
<feature type="domain" description="Bacterial Ig" evidence="2">
    <location>
        <begin position="345"/>
        <end position="418"/>
    </location>
</feature>
<dbReference type="InterPro" id="IPR041498">
    <property type="entry name" value="Big_6"/>
</dbReference>
<reference evidence="3 4" key="1">
    <citation type="submission" date="2016-10" db="EMBL/GenBank/DDBJ databases">
        <authorList>
            <person name="de Groot N.N."/>
        </authorList>
    </citation>
    <scope>NUCLEOTIDE SEQUENCE [LARGE SCALE GENOMIC DNA]</scope>
    <source>
        <strain evidence="3 4">DSM 13760</strain>
    </source>
</reference>
<evidence type="ECO:0000313" key="4">
    <source>
        <dbReference type="Proteomes" id="UP000198948"/>
    </source>
</evidence>
<dbReference type="OrthoDB" id="2339326at2"/>
<name>A0A1H9PUQ5_9LACT</name>
<keyword evidence="1" id="KW-0732">Signal</keyword>
<accession>A0A1H9PUQ5</accession>
<keyword evidence="4" id="KW-1185">Reference proteome</keyword>
<sequence>MKKKRYLAAVILCSTIFSSFSPLVAQASEKKSEPFVLASSADQANELDELFHPRMVLPKIETEANLDMNSAGFEMQARCWWIKPPVFTVSAPQVNTYKASDTYLTGYARPNALVYARFGNSYTAYSGYASATGYFSIKIGAQKYTAGTRIQTQQYYAHTPSPWTTTTVQAGIPVPSLTQPQLDAVYNDHQVVSGKANPNCEVIVTIKGVQYKGKTNSNGDFLVTLSRTYETGTKVSAHTVKGNLQSPQGTTYVQARHVAPCKPTIEAVYDDQTVVTGKADGTKKVMLTIAGDRYVGYADSNGDYTIQLTKTYAAGTEITAYSEDNGLKSELEKTVVLKRAVELTKPKINDVTEDSLVVSGVTTPNMSIRFIIGADVYQAVSGNDGSFTIQLDSTYRKGTLIETYAYDGRGNRSDSLHTSVILGTIKLGVNQTFSRDTIITGQTNPGMDIEVIIGNRVYTGVANSDGSYEVSFSRAYPAGTNVLVKVSDRATGKSSQKYILVNPFAPSINQVLVGAKEVTGQADPHASIVVVLSGREYHGTADSAGNYIVNVSETDAFKGNQVIVHQVSNGIESNDSIIYID</sequence>
<proteinExistence type="predicted"/>
<dbReference type="STRING" id="142588.SAMN04488559_101128"/>
<evidence type="ECO:0000256" key="1">
    <source>
        <dbReference type="SAM" id="SignalP"/>
    </source>
</evidence>
<dbReference type="RefSeq" id="WP_092649284.1">
    <property type="nucleotide sequence ID" value="NZ_FOHA01000001.1"/>
</dbReference>